<gene>
    <name evidence="1" type="ORF">BB934_22205</name>
</gene>
<dbReference type="AlphaFoldDB" id="A0A1B2EKV4"/>
<sequence>MTIPSSADSEPFWRPEITVRMPQSFSTGLMRETGWNVLDYELREQKAQTLGAVARQVEQALAVLRAFDAGDPGSDREDRRSALLDEAADRVWAFMIQRELCGFRNWEAVVRDYRIPREVLNRVGQVRPKAD</sequence>
<dbReference type="EMBL" id="CP016616">
    <property type="protein sequence ID" value="ANY80606.1"/>
    <property type="molecule type" value="Genomic_DNA"/>
</dbReference>
<protein>
    <submittedName>
        <fullName evidence="1">Uncharacterized protein</fullName>
    </submittedName>
</protein>
<proteinExistence type="predicted"/>
<reference evidence="1" key="1">
    <citation type="submission" date="2016-07" db="EMBL/GenBank/DDBJ databases">
        <title>Microvirga ossetica sp. nov. a new species of rhizobia isolated from root nodules of the legume species Vicia alpestris Steven originated from North Ossetia region in the Caucasus.</title>
        <authorList>
            <person name="Safronova V.I."/>
            <person name="Kuznetsova I.G."/>
            <person name="Sazanova A.L."/>
            <person name="Belimov A."/>
            <person name="Andronov E."/>
            <person name="Osledkin Y.S."/>
            <person name="Onishchuk O.P."/>
            <person name="Kurchak O.N."/>
            <person name="Shaposhnikov A.I."/>
            <person name="Willems A."/>
            <person name="Tikhonovich I.A."/>
        </authorList>
    </citation>
    <scope>NUCLEOTIDE SEQUENCE [LARGE SCALE GENOMIC DNA]</scope>
    <source>
        <strain evidence="1">V5/3M</strain>
    </source>
</reference>
<dbReference type="InterPro" id="IPR046606">
    <property type="entry name" value="DUF6665"/>
</dbReference>
<dbReference type="KEGG" id="moc:BB934_22205"/>
<dbReference type="Pfam" id="PF20370">
    <property type="entry name" value="DUF6665"/>
    <property type="match status" value="1"/>
</dbReference>
<accession>A0A1B2EKV4</accession>
<name>A0A1B2EKV4_9HYPH</name>
<evidence type="ECO:0000313" key="1">
    <source>
        <dbReference type="EMBL" id="ANY80606.1"/>
    </source>
</evidence>
<organism evidence="1">
    <name type="scientific">Microvirga ossetica</name>
    <dbReference type="NCBI Taxonomy" id="1882682"/>
    <lineage>
        <taxon>Bacteria</taxon>
        <taxon>Pseudomonadati</taxon>
        <taxon>Pseudomonadota</taxon>
        <taxon>Alphaproteobacteria</taxon>
        <taxon>Hyphomicrobiales</taxon>
        <taxon>Methylobacteriaceae</taxon>
        <taxon>Microvirga</taxon>
    </lineage>
</organism>